<reference evidence="2 3" key="1">
    <citation type="submission" date="2020-01" db="EMBL/GenBank/DDBJ databases">
        <title>Complete and circular genome sequences of six lactobacillus isolates from horses.</title>
        <authorList>
            <person name="Hassan H.M."/>
        </authorList>
    </citation>
    <scope>NUCLEOTIDE SEQUENCE [LARGE SCALE GENOMIC DNA]</scope>
    <source>
        <strain evidence="2 3">1A</strain>
    </source>
</reference>
<dbReference type="InterPro" id="IPR000182">
    <property type="entry name" value="GNAT_dom"/>
</dbReference>
<dbReference type="CDD" id="cd04301">
    <property type="entry name" value="NAT_SF"/>
    <property type="match status" value="1"/>
</dbReference>
<name>A0A7H9EIJ8_9LACO</name>
<dbReference type="Pfam" id="PF00583">
    <property type="entry name" value="Acetyltransf_1"/>
    <property type="match status" value="1"/>
</dbReference>
<keyword evidence="2" id="KW-0808">Transferase</keyword>
<dbReference type="AlphaFoldDB" id="A0A7H9EIJ8"/>
<dbReference type="GO" id="GO:0016747">
    <property type="term" value="F:acyltransferase activity, transferring groups other than amino-acyl groups"/>
    <property type="evidence" value="ECO:0007669"/>
    <property type="project" value="InterPro"/>
</dbReference>
<dbReference type="InterPro" id="IPR016181">
    <property type="entry name" value="Acyl_CoA_acyltransferase"/>
</dbReference>
<evidence type="ECO:0000313" key="3">
    <source>
        <dbReference type="Proteomes" id="UP000510886"/>
    </source>
</evidence>
<dbReference type="Gene3D" id="3.40.630.30">
    <property type="match status" value="1"/>
</dbReference>
<dbReference type="PROSITE" id="PS51186">
    <property type="entry name" value="GNAT"/>
    <property type="match status" value="1"/>
</dbReference>
<dbReference type="RefSeq" id="WP_027826967.1">
    <property type="nucleotide sequence ID" value="NZ_CANCVW010000001.1"/>
</dbReference>
<evidence type="ECO:0000313" key="2">
    <source>
        <dbReference type="EMBL" id="QLL77486.1"/>
    </source>
</evidence>
<accession>A0A7H9EIJ8</accession>
<dbReference type="Proteomes" id="UP000510886">
    <property type="component" value="Chromosome"/>
</dbReference>
<sequence length="172" mass="19734">MLKELKNLLDEFIPTHKQEVDFDNQNVEVSKYKYLLTRAIVPDVPELVSLDKITYGDLPPLTKEVVEREVQNHKDALFLVVRHEDQLVAAIICRILTDRQEVIIDWLGVAKEFRHRGIAKKMVETVVAKAENLGLRYVKVLVDADDAYSQNLFTVAGFTHHTNSDDMIYTIA</sequence>
<evidence type="ECO:0000259" key="1">
    <source>
        <dbReference type="PROSITE" id="PS51186"/>
    </source>
</evidence>
<dbReference type="SUPFAM" id="SSF55729">
    <property type="entry name" value="Acyl-CoA N-acyltransferases (Nat)"/>
    <property type="match status" value="1"/>
</dbReference>
<protein>
    <submittedName>
        <fullName evidence="2">GNAT family N-acetyltransferase</fullName>
    </submittedName>
</protein>
<dbReference type="KEGG" id="lsw:GTO87_01925"/>
<gene>
    <name evidence="2" type="ORF">GTO87_01925</name>
</gene>
<organism evidence="2 3">
    <name type="scientific">Ligilactobacillus saerimneri</name>
    <dbReference type="NCBI Taxonomy" id="228229"/>
    <lineage>
        <taxon>Bacteria</taxon>
        <taxon>Bacillati</taxon>
        <taxon>Bacillota</taxon>
        <taxon>Bacilli</taxon>
        <taxon>Lactobacillales</taxon>
        <taxon>Lactobacillaceae</taxon>
        <taxon>Ligilactobacillus</taxon>
    </lineage>
</organism>
<proteinExistence type="predicted"/>
<dbReference type="GeneID" id="89599302"/>
<dbReference type="EMBL" id="CP047418">
    <property type="protein sequence ID" value="QLL77486.1"/>
    <property type="molecule type" value="Genomic_DNA"/>
</dbReference>
<feature type="domain" description="N-acetyltransferase" evidence="1">
    <location>
        <begin position="34"/>
        <end position="172"/>
    </location>
</feature>